<dbReference type="Proteomes" id="UP000570851">
    <property type="component" value="Unassembled WGS sequence"/>
</dbReference>
<protein>
    <recommendedName>
        <fullName evidence="3">Transposase</fullName>
    </recommendedName>
</protein>
<keyword evidence="2" id="KW-1185">Reference proteome</keyword>
<gene>
    <name evidence="1" type="ORF">GNE12_05955</name>
</gene>
<proteinExistence type="predicted"/>
<evidence type="ECO:0000313" key="1">
    <source>
        <dbReference type="EMBL" id="MBC1301457.1"/>
    </source>
</evidence>
<accession>A0ABR6S4Z6</accession>
<reference evidence="1 2" key="1">
    <citation type="submission" date="2019-11" db="EMBL/GenBank/DDBJ databases">
        <title>Comparison of genomes from free-living endosymbiotic cyanobacteria isolated from Azolla.</title>
        <authorList>
            <person name="Thiel T."/>
            <person name="Pratte B."/>
        </authorList>
    </citation>
    <scope>NUCLEOTIDE SEQUENCE [LARGE SCALE GENOMIC DNA]</scope>
    <source>
        <strain evidence="1 2">N2B</strain>
    </source>
</reference>
<dbReference type="RefSeq" id="WP_153228386.1">
    <property type="nucleotide sequence ID" value="NZ_JACKZP010000014.1"/>
</dbReference>
<name>A0ABR6S4Z6_ANAVA</name>
<evidence type="ECO:0008006" key="3">
    <source>
        <dbReference type="Google" id="ProtNLM"/>
    </source>
</evidence>
<dbReference type="EMBL" id="JACKZP010000014">
    <property type="protein sequence ID" value="MBC1301457.1"/>
    <property type="molecule type" value="Genomic_DNA"/>
</dbReference>
<comment type="caution">
    <text evidence="1">The sequence shown here is derived from an EMBL/GenBank/DDBJ whole genome shotgun (WGS) entry which is preliminary data.</text>
</comment>
<evidence type="ECO:0000313" key="2">
    <source>
        <dbReference type="Proteomes" id="UP000570851"/>
    </source>
</evidence>
<organism evidence="1 2">
    <name type="scientific">Trichormus variabilis N2B</name>
    <dbReference type="NCBI Taxonomy" id="2681315"/>
    <lineage>
        <taxon>Bacteria</taxon>
        <taxon>Bacillati</taxon>
        <taxon>Cyanobacteriota</taxon>
        <taxon>Cyanophyceae</taxon>
        <taxon>Nostocales</taxon>
        <taxon>Nostocaceae</taxon>
        <taxon>Trichormus</taxon>
    </lineage>
</organism>
<sequence>MALVTLHRFCDLMFLGDKWEVSTRQISRPTVDIQFTANGKKLDALVL</sequence>